<evidence type="ECO:0000313" key="2">
    <source>
        <dbReference type="EMBL" id="KUI56201.1"/>
    </source>
</evidence>
<dbReference type="Proteomes" id="UP000078576">
    <property type="component" value="Unassembled WGS sequence"/>
</dbReference>
<feature type="region of interest" description="Disordered" evidence="1">
    <location>
        <begin position="266"/>
        <end position="289"/>
    </location>
</feature>
<proteinExistence type="predicted"/>
<protein>
    <submittedName>
        <fullName evidence="2">Uncharacterized protein</fullName>
    </submittedName>
</protein>
<sequence length="289" mass="33707">MEKTRTFRSNFDTIQAYQDTSPGSVAWKLRLLELVAIACHNIAGHLYQMDDGVHKHAEWDAWCAKKRARLTESSSMRDRRECYRPTLFYIDAYMNAERFPNGLADVVGYWAELRIFGGVVLFDRGESEEECNGIYIHRPGNSIAPPTERQFNDLVNYLLSPNVPAMSSRCPLPIKISMENKWRWHPYTGMADYHIFKYRHEIPQIRPRDHCVITPDFWPQAGLDQILDEEFYKTLNGEPSDEALVAAKKEQLRSTITPTSFFWPEHEKEVAKMQPDKKKQGRPPYFFDP</sequence>
<reference evidence="3" key="1">
    <citation type="submission" date="2014-12" db="EMBL/GenBank/DDBJ databases">
        <title>Genome Sequence of Valsa Canker Pathogens Uncovers a Specific Adaption of Colonization on Woody Bark.</title>
        <authorList>
            <person name="Yin Z."/>
            <person name="Liu H."/>
            <person name="Gao X."/>
            <person name="Li Z."/>
            <person name="Song N."/>
            <person name="Ke X."/>
            <person name="Dai Q."/>
            <person name="Wu Y."/>
            <person name="Sun Y."/>
            <person name="Xu J.-R."/>
            <person name="Kang Z.K."/>
            <person name="Wang L."/>
            <person name="Huang L."/>
        </authorList>
    </citation>
    <scope>NUCLEOTIDE SEQUENCE [LARGE SCALE GENOMIC DNA]</scope>
    <source>
        <strain evidence="3">SXYL134</strain>
    </source>
</reference>
<feature type="compositionally biased region" description="Basic and acidic residues" evidence="1">
    <location>
        <begin position="266"/>
        <end position="278"/>
    </location>
</feature>
<gene>
    <name evidence="2" type="ORF">VP1G_10845</name>
</gene>
<name>A0A194UX75_CYTMA</name>
<keyword evidence="3" id="KW-1185">Reference proteome</keyword>
<dbReference type="STRING" id="694573.A0A194UX75"/>
<dbReference type="OrthoDB" id="5346581at2759"/>
<evidence type="ECO:0000256" key="1">
    <source>
        <dbReference type="SAM" id="MobiDB-lite"/>
    </source>
</evidence>
<accession>A0A194UX75</accession>
<evidence type="ECO:0000313" key="3">
    <source>
        <dbReference type="Proteomes" id="UP000078576"/>
    </source>
</evidence>
<dbReference type="EMBL" id="KN714687">
    <property type="protein sequence ID" value="KUI56201.1"/>
    <property type="molecule type" value="Genomic_DNA"/>
</dbReference>
<dbReference type="AlphaFoldDB" id="A0A194UX75"/>
<organism evidence="2 3">
    <name type="scientific">Cytospora mali</name>
    <name type="common">Apple Valsa canker fungus</name>
    <name type="synonym">Valsa mali</name>
    <dbReference type="NCBI Taxonomy" id="578113"/>
    <lineage>
        <taxon>Eukaryota</taxon>
        <taxon>Fungi</taxon>
        <taxon>Dikarya</taxon>
        <taxon>Ascomycota</taxon>
        <taxon>Pezizomycotina</taxon>
        <taxon>Sordariomycetes</taxon>
        <taxon>Sordariomycetidae</taxon>
        <taxon>Diaporthales</taxon>
        <taxon>Cytosporaceae</taxon>
        <taxon>Cytospora</taxon>
    </lineage>
</organism>